<dbReference type="InterPro" id="IPR052958">
    <property type="entry name" value="IFN-induced_PKR_regulator"/>
</dbReference>
<protein>
    <submittedName>
        <fullName evidence="3">52 kDa repressor of the inhibitor of the protein kinase-like</fullName>
    </submittedName>
</protein>
<dbReference type="Pfam" id="PF14291">
    <property type="entry name" value="DUF4371"/>
    <property type="match status" value="1"/>
</dbReference>
<gene>
    <name evidence="3" type="primary">LOC136074581</name>
</gene>
<sequence length="517" mass="59287">MHQLLNFRIEAGDKIIKNHLDTAAMNAKYTSHQTEKELIKIYEQILVNNIVSAANNSIGFSVLADETANISGTEQLSIGIRFVDPTKEQMIREEFLGFVPLNDMSAASISDAILSKCLSLSLNLGRLLVQAYDGCSTMAGKDNGVLSRIRIKYPKAAFVHWSSHRLNMAVNDLRALRQIRNIIGTIKSIIMFFRESPKIRSMTSLRDSMDCKLDVLSNEANGNTRQLAHQLLLASSSTTFSFGLIIISFYSALLEPCTQAFQAIQLDLLQVQRHIHELLLIINLHRNKADMHFSADIHKRVIQLSGKLNIQLTPPLECSRQLYRNNCGTTGTNVEEYFRQAMYIPYLDSLIDLLQTRFSKDNIAQFNLCFLHPAKMRTLTREKLIEKMSTVNEVYKIDIFKLDSAIWFDFWAIQSFQNTINEFTDLLPRTVFYPAVREALLILTTLPTITCTVERSFSALWRVKTWLRSTMFNEVLSGLCMLSVHREKIRSRKSEFMEQIVNKFGSERRRLQFLFTE</sequence>
<evidence type="ECO:0000259" key="1">
    <source>
        <dbReference type="Pfam" id="PF14291"/>
    </source>
</evidence>
<proteinExistence type="predicted"/>
<dbReference type="SUPFAM" id="SSF53098">
    <property type="entry name" value="Ribonuclease H-like"/>
    <property type="match status" value="1"/>
</dbReference>
<dbReference type="InterPro" id="IPR025398">
    <property type="entry name" value="DUF4371"/>
</dbReference>
<evidence type="ECO:0000313" key="2">
    <source>
        <dbReference type="Proteomes" id="UP001652625"/>
    </source>
</evidence>
<keyword evidence="2" id="KW-1185">Reference proteome</keyword>
<dbReference type="InterPro" id="IPR012337">
    <property type="entry name" value="RNaseH-like_sf"/>
</dbReference>
<accession>A0ABM4B2H5</accession>
<dbReference type="PANTHER" id="PTHR46289:SF17">
    <property type="entry name" value="HAT C-TERMINAL DIMERISATION DOMAIN-CONTAINING PROTEIN"/>
    <property type="match status" value="1"/>
</dbReference>
<feature type="domain" description="DUF4371" evidence="1">
    <location>
        <begin position="5"/>
        <end position="144"/>
    </location>
</feature>
<reference evidence="2" key="1">
    <citation type="submission" date="2025-05" db="UniProtKB">
        <authorList>
            <consortium name="RefSeq"/>
        </authorList>
    </citation>
    <scope>NUCLEOTIDE SEQUENCE [LARGE SCALE GENOMIC DNA]</scope>
</reference>
<reference evidence="3" key="2">
    <citation type="submission" date="2025-08" db="UniProtKB">
        <authorList>
            <consortium name="RefSeq"/>
        </authorList>
    </citation>
    <scope>IDENTIFICATION</scope>
</reference>
<dbReference type="GeneID" id="136074581"/>
<dbReference type="Proteomes" id="UP001652625">
    <property type="component" value="Chromosome 01"/>
</dbReference>
<dbReference type="PANTHER" id="PTHR46289">
    <property type="entry name" value="52 KDA REPRESSOR OF THE INHIBITOR OF THE PROTEIN KINASE-LIKE PROTEIN-RELATED"/>
    <property type="match status" value="1"/>
</dbReference>
<name>A0ABM4B2H5_HYDVU</name>
<organism evidence="2 3">
    <name type="scientific">Hydra vulgaris</name>
    <name type="common">Hydra</name>
    <name type="synonym">Hydra attenuata</name>
    <dbReference type="NCBI Taxonomy" id="6087"/>
    <lineage>
        <taxon>Eukaryota</taxon>
        <taxon>Metazoa</taxon>
        <taxon>Cnidaria</taxon>
        <taxon>Hydrozoa</taxon>
        <taxon>Hydroidolina</taxon>
        <taxon>Anthoathecata</taxon>
        <taxon>Aplanulata</taxon>
        <taxon>Hydridae</taxon>
        <taxon>Hydra</taxon>
    </lineage>
</organism>
<evidence type="ECO:0000313" key="3">
    <source>
        <dbReference type="RefSeq" id="XP_065642988.1"/>
    </source>
</evidence>
<dbReference type="RefSeq" id="XP_065642988.1">
    <property type="nucleotide sequence ID" value="XM_065786916.1"/>
</dbReference>